<protein>
    <submittedName>
        <fullName evidence="1">Uncharacterized protein</fullName>
    </submittedName>
</protein>
<name>A0A1W1XYZ6_9NEIS</name>
<gene>
    <name evidence="1" type="ORF">SAMN02745857_03627</name>
</gene>
<dbReference type="RefSeq" id="WP_084092570.1">
    <property type="nucleotide sequence ID" value="NZ_FWXD01000029.1"/>
</dbReference>
<sequence>MVEQDALHPRSAAAWQTLSFLAADAGLQLGHLGECSHDWHAGRAGRAPAHAFLHGMYLVYLYTYRMLEEECELPYGGLMQTLRDQLDWMDEEGLHGRQALWQPEAVSSHAAWQTLRQLAADVLVAAGLPMNFPATPLCVEDWVEPPIDPAWLEWL</sequence>
<evidence type="ECO:0000313" key="2">
    <source>
        <dbReference type="Proteomes" id="UP000192761"/>
    </source>
</evidence>
<dbReference type="EMBL" id="FWXD01000029">
    <property type="protein sequence ID" value="SMC29133.1"/>
    <property type="molecule type" value="Genomic_DNA"/>
</dbReference>
<organism evidence="1 2">
    <name type="scientific">Andreprevotia lacus DSM 23236</name>
    <dbReference type="NCBI Taxonomy" id="1121001"/>
    <lineage>
        <taxon>Bacteria</taxon>
        <taxon>Pseudomonadati</taxon>
        <taxon>Pseudomonadota</taxon>
        <taxon>Betaproteobacteria</taxon>
        <taxon>Neisseriales</taxon>
        <taxon>Chitinibacteraceae</taxon>
        <taxon>Andreprevotia</taxon>
    </lineage>
</organism>
<keyword evidence="2" id="KW-1185">Reference proteome</keyword>
<evidence type="ECO:0000313" key="1">
    <source>
        <dbReference type="EMBL" id="SMC29133.1"/>
    </source>
</evidence>
<accession>A0A1W1XYZ6</accession>
<reference evidence="1 2" key="1">
    <citation type="submission" date="2017-04" db="EMBL/GenBank/DDBJ databases">
        <authorList>
            <person name="Afonso C.L."/>
            <person name="Miller P.J."/>
            <person name="Scott M.A."/>
            <person name="Spackman E."/>
            <person name="Goraichik I."/>
            <person name="Dimitrov K.M."/>
            <person name="Suarez D.L."/>
            <person name="Swayne D.E."/>
        </authorList>
    </citation>
    <scope>NUCLEOTIDE SEQUENCE [LARGE SCALE GENOMIC DNA]</scope>
    <source>
        <strain evidence="1 2">DSM 23236</strain>
    </source>
</reference>
<dbReference type="AlphaFoldDB" id="A0A1W1XYZ6"/>
<proteinExistence type="predicted"/>
<dbReference type="Proteomes" id="UP000192761">
    <property type="component" value="Unassembled WGS sequence"/>
</dbReference>
<dbReference type="STRING" id="1121001.SAMN02745857_03627"/>